<evidence type="ECO:0000313" key="9">
    <source>
        <dbReference type="EMBL" id="MBE6505886.1"/>
    </source>
</evidence>
<dbReference type="RefSeq" id="WP_303737537.1">
    <property type="nucleotide sequence ID" value="NZ_SUTE01000074.1"/>
</dbReference>
<evidence type="ECO:0000256" key="7">
    <source>
        <dbReference type="ARBA" id="ARBA00022840"/>
    </source>
</evidence>
<evidence type="ECO:0000256" key="3">
    <source>
        <dbReference type="ARBA" id="ARBA00022553"/>
    </source>
</evidence>
<organism evidence="9 10">
    <name type="scientific">Methanobrevibacter millerae</name>
    <dbReference type="NCBI Taxonomy" id="230361"/>
    <lineage>
        <taxon>Archaea</taxon>
        <taxon>Methanobacteriati</taxon>
        <taxon>Methanobacteriota</taxon>
        <taxon>Methanomada group</taxon>
        <taxon>Methanobacteria</taxon>
        <taxon>Methanobacteriales</taxon>
        <taxon>Methanobacteriaceae</taxon>
        <taxon>Methanobrevibacter</taxon>
    </lineage>
</organism>
<dbReference type="InterPro" id="IPR035965">
    <property type="entry name" value="PAS-like_dom_sf"/>
</dbReference>
<keyword evidence="5" id="KW-0547">Nucleotide-binding</keyword>
<evidence type="ECO:0000256" key="4">
    <source>
        <dbReference type="ARBA" id="ARBA00022679"/>
    </source>
</evidence>
<comment type="caution">
    <text evidence="9">The sequence shown here is derived from an EMBL/GenBank/DDBJ whole genome shotgun (WGS) entry which is preliminary data.</text>
</comment>
<keyword evidence="4" id="KW-0808">Transferase</keyword>
<sequence length="625" mass="73198">MQIQKRYIKLEDTTEIMIREITEKQLFHYVEPKFKTQSVPFKRVINNLPCDMNVFIPYNGGADFIIQMLGKSALERGNIKPDDVEGRLLSECSPEYSEILQDILQEVYLTHETKKLRFLYYQNDKLARLSNVKVIYDMENIILIAEMKYTIEGKNEDLEKYEIYDENKSSLIEYFSQTGSYYKINDKYSWTQGVYNIINRSREENDEYYNIVFELAIPEDRPLIEKIQNTLDSGIANYESVVRIKTPDGIIKFLDFNFYSKFDENGELISRYALIKDITKSSDKNITRPVDFLLNGFKNSKKLALLIDPLNEKQYEYSESFYDIVEEDEATYSNHRVIIENIDNEKTVESFRKILRREINELDETFVYNVKGDPNNQKICEIHIEIFEFGQEEHSIGFLTDITEDYIKQQELQDANEHQKVLIKEVHHRVKNNLQILNSFLNLEKRAYKNQPNLIIDHMQSRLSSLALLHEKTYNTSDFKNINLKEYIIDQDSKLENLIGLRDGITFKSSVEDDITLSIEIITPLLLVVDELTMNSIKHAFPQDWPDKTITKSFRKIDDNTGELIIKDNGVGIDKTKKNMKHSLGCEIIKNLTKQLDGDISYLDVENGTGFRLLFPLTMEHTISK</sequence>
<evidence type="ECO:0000256" key="6">
    <source>
        <dbReference type="ARBA" id="ARBA00022777"/>
    </source>
</evidence>
<gene>
    <name evidence="9" type="ORF">E7Z73_09185</name>
</gene>
<keyword evidence="7" id="KW-0067">ATP-binding</keyword>
<evidence type="ECO:0000256" key="1">
    <source>
        <dbReference type="ARBA" id="ARBA00000085"/>
    </source>
</evidence>
<dbReference type="Pfam" id="PF07568">
    <property type="entry name" value="HisKA_2"/>
    <property type="match status" value="1"/>
</dbReference>
<evidence type="ECO:0000259" key="8">
    <source>
        <dbReference type="SMART" id="SM00387"/>
    </source>
</evidence>
<dbReference type="Proteomes" id="UP000762703">
    <property type="component" value="Unassembled WGS sequence"/>
</dbReference>
<proteinExistence type="predicted"/>
<feature type="domain" description="Histidine kinase/HSP90-like ATPase" evidence="8">
    <location>
        <begin position="520"/>
        <end position="619"/>
    </location>
</feature>
<dbReference type="Gene3D" id="3.30.450.20">
    <property type="entry name" value="PAS domain"/>
    <property type="match status" value="2"/>
</dbReference>
<evidence type="ECO:0000256" key="5">
    <source>
        <dbReference type="ARBA" id="ARBA00022741"/>
    </source>
</evidence>
<dbReference type="InterPro" id="IPR036890">
    <property type="entry name" value="HATPase_C_sf"/>
</dbReference>
<keyword evidence="3" id="KW-0597">Phosphoprotein</keyword>
<protein>
    <recommendedName>
        <fullName evidence="2">histidine kinase</fullName>
        <ecNumber evidence="2">2.7.13.3</ecNumber>
    </recommendedName>
</protein>
<keyword evidence="6" id="KW-0418">Kinase</keyword>
<dbReference type="Pfam" id="PF02518">
    <property type="entry name" value="HATPase_c"/>
    <property type="match status" value="1"/>
</dbReference>
<dbReference type="PANTHER" id="PTHR41523">
    <property type="entry name" value="TWO-COMPONENT SYSTEM SENSOR PROTEIN"/>
    <property type="match status" value="1"/>
</dbReference>
<dbReference type="AlphaFoldDB" id="A0A8T3VIE9"/>
<dbReference type="Gene3D" id="3.30.565.10">
    <property type="entry name" value="Histidine kinase-like ATPase, C-terminal domain"/>
    <property type="match status" value="1"/>
</dbReference>
<reference evidence="9" key="1">
    <citation type="submission" date="2019-04" db="EMBL/GenBank/DDBJ databases">
        <title>Evolution of Biomass-Degrading Anaerobic Consortia Revealed by Metagenomics.</title>
        <authorList>
            <person name="Peng X."/>
        </authorList>
    </citation>
    <scope>NUCLEOTIDE SEQUENCE</scope>
    <source>
        <strain evidence="9">SIG12</strain>
    </source>
</reference>
<evidence type="ECO:0000313" key="10">
    <source>
        <dbReference type="Proteomes" id="UP000762703"/>
    </source>
</evidence>
<dbReference type="EC" id="2.7.13.3" evidence="2"/>
<comment type="catalytic activity">
    <reaction evidence="1">
        <text>ATP + protein L-histidine = ADP + protein N-phospho-L-histidine.</text>
        <dbReference type="EC" id="2.7.13.3"/>
    </reaction>
</comment>
<accession>A0A8T3VIE9</accession>
<name>A0A8T3VIE9_9EURY</name>
<dbReference type="SUPFAM" id="SSF55785">
    <property type="entry name" value="PYP-like sensor domain (PAS domain)"/>
    <property type="match status" value="1"/>
</dbReference>
<dbReference type="InterPro" id="IPR011495">
    <property type="entry name" value="Sig_transdc_His_kin_sub2_dim/P"/>
</dbReference>
<evidence type="ECO:0000256" key="2">
    <source>
        <dbReference type="ARBA" id="ARBA00012438"/>
    </source>
</evidence>
<dbReference type="InterPro" id="IPR003594">
    <property type="entry name" value="HATPase_dom"/>
</dbReference>
<dbReference type="EMBL" id="SUTE01000074">
    <property type="protein sequence ID" value="MBE6505886.1"/>
    <property type="molecule type" value="Genomic_DNA"/>
</dbReference>
<dbReference type="GO" id="GO:0004673">
    <property type="term" value="F:protein histidine kinase activity"/>
    <property type="evidence" value="ECO:0007669"/>
    <property type="project" value="UniProtKB-EC"/>
</dbReference>
<dbReference type="PANTHER" id="PTHR41523:SF8">
    <property type="entry name" value="ETHYLENE RESPONSE SENSOR PROTEIN"/>
    <property type="match status" value="1"/>
</dbReference>
<dbReference type="GO" id="GO:0005524">
    <property type="term" value="F:ATP binding"/>
    <property type="evidence" value="ECO:0007669"/>
    <property type="project" value="UniProtKB-KW"/>
</dbReference>
<dbReference type="SMART" id="SM00387">
    <property type="entry name" value="HATPase_c"/>
    <property type="match status" value="1"/>
</dbReference>
<dbReference type="SUPFAM" id="SSF55874">
    <property type="entry name" value="ATPase domain of HSP90 chaperone/DNA topoisomerase II/histidine kinase"/>
    <property type="match status" value="1"/>
</dbReference>